<evidence type="ECO:0000313" key="2">
    <source>
        <dbReference type="Proteomes" id="UP001309876"/>
    </source>
</evidence>
<dbReference type="EMBL" id="JAVRRJ010000001">
    <property type="protein sequence ID" value="KAK5091032.1"/>
    <property type="molecule type" value="Genomic_DNA"/>
</dbReference>
<dbReference type="AlphaFoldDB" id="A0AAN7YA66"/>
<dbReference type="Proteomes" id="UP001309876">
    <property type="component" value="Unassembled WGS sequence"/>
</dbReference>
<protein>
    <submittedName>
        <fullName evidence="1">Uncharacterized protein</fullName>
    </submittedName>
</protein>
<organism evidence="1 2">
    <name type="scientific">Lithohypha guttulata</name>
    <dbReference type="NCBI Taxonomy" id="1690604"/>
    <lineage>
        <taxon>Eukaryota</taxon>
        <taxon>Fungi</taxon>
        <taxon>Dikarya</taxon>
        <taxon>Ascomycota</taxon>
        <taxon>Pezizomycotina</taxon>
        <taxon>Eurotiomycetes</taxon>
        <taxon>Chaetothyriomycetidae</taxon>
        <taxon>Chaetothyriales</taxon>
        <taxon>Trichomeriaceae</taxon>
        <taxon>Lithohypha</taxon>
    </lineage>
</organism>
<keyword evidence="2" id="KW-1185">Reference proteome</keyword>
<accession>A0AAN7YA66</accession>
<proteinExistence type="predicted"/>
<gene>
    <name evidence="1" type="ORF">LTR05_001212</name>
</gene>
<comment type="caution">
    <text evidence="1">The sequence shown here is derived from an EMBL/GenBank/DDBJ whole genome shotgun (WGS) entry which is preliminary data.</text>
</comment>
<evidence type="ECO:0000313" key="1">
    <source>
        <dbReference type="EMBL" id="KAK5091032.1"/>
    </source>
</evidence>
<sequence>MTSYPIVQHLERSAAEKALLRPHLKHRKTDPRAWKRGTIIRVPHVEPIVPSNHAPDPNHIPWVEDISIVPRIRLAVIVAVFRSSMITLPIFDQRTRDYEYTRLRTTSMHIKPRSKKLYEAEPLPDPTDRSLYIRGSYEPEPEAYLELTRPLSVEFSWPFHYVD</sequence>
<name>A0AAN7YA66_9EURO</name>
<reference evidence="1 2" key="1">
    <citation type="submission" date="2023-08" db="EMBL/GenBank/DDBJ databases">
        <title>Black Yeasts Isolated from many extreme environments.</title>
        <authorList>
            <person name="Coleine C."/>
            <person name="Stajich J.E."/>
            <person name="Selbmann L."/>
        </authorList>
    </citation>
    <scope>NUCLEOTIDE SEQUENCE [LARGE SCALE GENOMIC DNA]</scope>
    <source>
        <strain evidence="1 2">CCFEE 5910</strain>
    </source>
</reference>